<evidence type="ECO:0000313" key="5">
    <source>
        <dbReference type="Proteomes" id="UP000003856"/>
    </source>
</evidence>
<keyword evidence="2 3" id="KW-0081">Bacteriolytic enzyme</keyword>
<name>C5T1X5_ACIDE</name>
<keyword evidence="1 3" id="KW-0929">Antimicrobial</keyword>
<keyword evidence="3" id="KW-0378">Hydrolase</keyword>
<evidence type="ECO:0000256" key="3">
    <source>
        <dbReference type="RuleBase" id="RU003788"/>
    </source>
</evidence>
<dbReference type="Gene3D" id="1.10.530.40">
    <property type="match status" value="1"/>
</dbReference>
<accession>C5T1X5</accession>
<proteinExistence type="inferred from homology"/>
<keyword evidence="5" id="KW-1185">Reference proteome</keyword>
<dbReference type="Pfam" id="PF00959">
    <property type="entry name" value="Phage_lysozyme"/>
    <property type="match status" value="1"/>
</dbReference>
<dbReference type="GO" id="GO:0016998">
    <property type="term" value="P:cell wall macromolecule catabolic process"/>
    <property type="evidence" value="ECO:0007669"/>
    <property type="project" value="InterPro"/>
</dbReference>
<evidence type="ECO:0000256" key="1">
    <source>
        <dbReference type="ARBA" id="ARBA00022529"/>
    </source>
</evidence>
<dbReference type="RefSeq" id="WP_005793828.1">
    <property type="nucleotide sequence ID" value="NZ_ACQT01000014.1"/>
</dbReference>
<dbReference type="PANTHER" id="PTHR38107">
    <property type="match status" value="1"/>
</dbReference>
<dbReference type="EC" id="3.2.1.17" evidence="3"/>
<dbReference type="InterPro" id="IPR002196">
    <property type="entry name" value="Glyco_hydro_24"/>
</dbReference>
<organism evidence="4 5">
    <name type="scientific">Acidovorax delafieldii 2AN</name>
    <dbReference type="NCBI Taxonomy" id="573060"/>
    <lineage>
        <taxon>Bacteria</taxon>
        <taxon>Pseudomonadati</taxon>
        <taxon>Pseudomonadota</taxon>
        <taxon>Betaproteobacteria</taxon>
        <taxon>Burkholderiales</taxon>
        <taxon>Comamonadaceae</taxon>
        <taxon>Acidovorax</taxon>
    </lineage>
</organism>
<comment type="similarity">
    <text evidence="3">Belongs to the glycosyl hydrolase 24 family.</text>
</comment>
<keyword evidence="3" id="KW-0326">Glycosidase</keyword>
<reference evidence="4 5" key="1">
    <citation type="submission" date="2009-05" db="EMBL/GenBank/DDBJ databases">
        <title>The draft genome of Acidovorax delafieldii 2AN.</title>
        <authorList>
            <consortium name="US DOE Joint Genome Institute (JGI-PGF)"/>
            <person name="Lucas S."/>
            <person name="Copeland A."/>
            <person name="Lapidus A."/>
            <person name="Glavina del Rio T."/>
            <person name="Tice H."/>
            <person name="Bruce D."/>
            <person name="Goodwin L."/>
            <person name="Pitluck S."/>
            <person name="Larimer F."/>
            <person name="Land M.L."/>
            <person name="Hauser L."/>
            <person name="Shelobolina E.S."/>
            <person name="Picardal F."/>
            <person name="Roden E."/>
            <person name="Emerson D."/>
        </authorList>
    </citation>
    <scope>NUCLEOTIDE SEQUENCE [LARGE SCALE GENOMIC DNA]</scope>
    <source>
        <strain evidence="4 5">2AN</strain>
    </source>
</reference>
<dbReference type="PATRIC" id="fig|573060.9.peg.4333"/>
<dbReference type="SUPFAM" id="SSF53955">
    <property type="entry name" value="Lysozyme-like"/>
    <property type="match status" value="1"/>
</dbReference>
<dbReference type="InterPro" id="IPR023347">
    <property type="entry name" value="Lysozyme_dom_sf"/>
</dbReference>
<dbReference type="GO" id="GO:0042742">
    <property type="term" value="P:defense response to bacterium"/>
    <property type="evidence" value="ECO:0007669"/>
    <property type="project" value="UniProtKB-KW"/>
</dbReference>
<evidence type="ECO:0000256" key="2">
    <source>
        <dbReference type="ARBA" id="ARBA00022638"/>
    </source>
</evidence>
<comment type="catalytic activity">
    <reaction evidence="3">
        <text>Hydrolysis of (1-&gt;4)-beta-linkages between N-acetylmuramic acid and N-acetyl-D-glucosamine residues in a peptidoglycan and between N-acetyl-D-glucosamine residues in chitodextrins.</text>
        <dbReference type="EC" id="3.2.1.17"/>
    </reaction>
</comment>
<dbReference type="InterPro" id="IPR051018">
    <property type="entry name" value="Bacteriophage_GH24"/>
</dbReference>
<protein>
    <recommendedName>
        <fullName evidence="3">Lysozyme</fullName>
        <ecNumber evidence="3">3.2.1.17</ecNumber>
    </recommendedName>
</protein>
<dbReference type="GO" id="GO:0009253">
    <property type="term" value="P:peptidoglycan catabolic process"/>
    <property type="evidence" value="ECO:0007669"/>
    <property type="project" value="InterPro"/>
</dbReference>
<dbReference type="Proteomes" id="UP000003856">
    <property type="component" value="Unassembled WGS sequence"/>
</dbReference>
<dbReference type="OrthoDB" id="8808803at2"/>
<sequence>MSANIQPKVIWVAALGGFVTLLSPALIDHLQQWESGKARVLVVYADKLAGGIPTVCNGLTRHVTSTPIVVGEHWTDEKCVVEEANALERVQRAVLPCFKRLPPPSVLDMASSHAWNLGASATCGSGAMAAWARGEWERGCQRISRGDDGTLVWSFTSRIDPKTGKKVFTFVQGLANRRADETQKCGADL</sequence>
<gene>
    <name evidence="4" type="ORF">AcdelDRAFT_0905</name>
</gene>
<dbReference type="GO" id="GO:0031640">
    <property type="term" value="P:killing of cells of another organism"/>
    <property type="evidence" value="ECO:0007669"/>
    <property type="project" value="UniProtKB-KW"/>
</dbReference>
<dbReference type="InterPro" id="IPR023346">
    <property type="entry name" value="Lysozyme-like_dom_sf"/>
</dbReference>
<dbReference type="PANTHER" id="PTHR38107:SF3">
    <property type="entry name" value="LYSOZYME RRRD-RELATED"/>
    <property type="match status" value="1"/>
</dbReference>
<evidence type="ECO:0000313" key="4">
    <source>
        <dbReference type="EMBL" id="EER61570.1"/>
    </source>
</evidence>
<dbReference type="GO" id="GO:0003796">
    <property type="term" value="F:lysozyme activity"/>
    <property type="evidence" value="ECO:0007669"/>
    <property type="project" value="UniProtKB-EC"/>
</dbReference>
<dbReference type="AlphaFoldDB" id="C5T1X5"/>
<dbReference type="EMBL" id="ACQT01000014">
    <property type="protein sequence ID" value="EER61570.1"/>
    <property type="molecule type" value="Genomic_DNA"/>
</dbReference>
<comment type="caution">
    <text evidence="4">The sequence shown here is derived from an EMBL/GenBank/DDBJ whole genome shotgun (WGS) entry which is preliminary data.</text>
</comment>